<dbReference type="EMBL" id="AZHB01000001">
    <property type="protein sequence ID" value="OAA74031.1"/>
    <property type="molecule type" value="Genomic_DNA"/>
</dbReference>
<proteinExistence type="predicted"/>
<reference evidence="2 3" key="1">
    <citation type="journal article" date="2016" name="Genome Biol. Evol.">
        <title>Divergent and convergent evolution of fungal pathogenicity.</title>
        <authorList>
            <person name="Shang Y."/>
            <person name="Xiao G."/>
            <person name="Zheng P."/>
            <person name="Cen K."/>
            <person name="Zhan S."/>
            <person name="Wang C."/>
        </authorList>
    </citation>
    <scope>NUCLEOTIDE SEQUENCE [LARGE SCALE GENOMIC DNA]</scope>
    <source>
        <strain evidence="2 3">ARSEF 2679</strain>
    </source>
</reference>
<gene>
    <name evidence="2" type="ORF">ISF_00932</name>
</gene>
<feature type="region of interest" description="Disordered" evidence="1">
    <location>
        <begin position="187"/>
        <end position="215"/>
    </location>
</feature>
<dbReference type="AlphaFoldDB" id="A0A168ENN8"/>
<sequence>MPTNFEVFGTTSPTSARSPPSSRRRLPLHKQLLRGGLLDLSRPRRLRLAGRRGVPARRPAAAAAAGLAPRRVHAGVLLAGVPVPGGLDRGDGGEGGGSLGDGDGRVRGRQGRRAAARVGADPRRLCLYGGAPTAAGRPSFEVTLLGAKGPRVVPASGAPVRTSRLPLTEEGVYEVYHTVPNVLLINGGQEPTGTAATATSTGEAGGDETKKSSGNVKSRNATSLAALCSMVAAACALCI</sequence>
<accession>A0A168ENN8</accession>
<feature type="compositionally biased region" description="Low complexity" evidence="1">
    <location>
        <begin position="192"/>
        <end position="202"/>
    </location>
</feature>
<dbReference type="GeneID" id="30017224"/>
<dbReference type="Proteomes" id="UP000076744">
    <property type="component" value="Unassembled WGS sequence"/>
</dbReference>
<evidence type="ECO:0000313" key="3">
    <source>
        <dbReference type="Proteomes" id="UP000076744"/>
    </source>
</evidence>
<evidence type="ECO:0000313" key="2">
    <source>
        <dbReference type="EMBL" id="OAA74031.1"/>
    </source>
</evidence>
<dbReference type="RefSeq" id="XP_018708989.1">
    <property type="nucleotide sequence ID" value="XM_018844539.1"/>
</dbReference>
<keyword evidence="3" id="KW-1185">Reference proteome</keyword>
<comment type="caution">
    <text evidence="2">The sequence shown here is derived from an EMBL/GenBank/DDBJ whole genome shotgun (WGS) entry which is preliminary data.</text>
</comment>
<feature type="region of interest" description="Disordered" evidence="1">
    <location>
        <begin position="1"/>
        <end position="26"/>
    </location>
</feature>
<organism evidence="2 3">
    <name type="scientific">Cordyceps fumosorosea (strain ARSEF 2679)</name>
    <name type="common">Isaria fumosorosea</name>
    <dbReference type="NCBI Taxonomy" id="1081104"/>
    <lineage>
        <taxon>Eukaryota</taxon>
        <taxon>Fungi</taxon>
        <taxon>Dikarya</taxon>
        <taxon>Ascomycota</taxon>
        <taxon>Pezizomycotina</taxon>
        <taxon>Sordariomycetes</taxon>
        <taxon>Hypocreomycetidae</taxon>
        <taxon>Hypocreales</taxon>
        <taxon>Cordycipitaceae</taxon>
        <taxon>Cordyceps</taxon>
    </lineage>
</organism>
<name>A0A168ENN8_CORFA</name>
<feature type="region of interest" description="Disordered" evidence="1">
    <location>
        <begin position="84"/>
        <end position="117"/>
    </location>
</feature>
<protein>
    <submittedName>
        <fullName evidence="2">Uncharacterized protein</fullName>
    </submittedName>
</protein>
<feature type="compositionally biased region" description="Low complexity" evidence="1">
    <location>
        <begin position="10"/>
        <end position="21"/>
    </location>
</feature>
<evidence type="ECO:0000256" key="1">
    <source>
        <dbReference type="SAM" id="MobiDB-lite"/>
    </source>
</evidence>